<keyword evidence="3" id="KW-1185">Reference proteome</keyword>
<reference evidence="2 3" key="1">
    <citation type="submission" date="2018-05" db="EMBL/GenBank/DDBJ databases">
        <title>Genome sequencing and assembly of the regulated plant pathogen Lachnellula willkommii and related sister species for the development of diagnostic species identification markers.</title>
        <authorList>
            <person name="Giroux E."/>
            <person name="Bilodeau G."/>
        </authorList>
    </citation>
    <scope>NUCLEOTIDE SEQUENCE [LARGE SCALE GENOMIC DNA]</scope>
    <source>
        <strain evidence="2 3">CBS 172.35</strain>
    </source>
</reference>
<dbReference type="PANTHER" id="PTHR31642:SF270">
    <property type="entry name" value="O-ACYLTRANSFERASE AUSQ"/>
    <property type="match status" value="1"/>
</dbReference>
<organism evidence="2 3">
    <name type="scientific">Lachnellula willkommii</name>
    <dbReference type="NCBI Taxonomy" id="215461"/>
    <lineage>
        <taxon>Eukaryota</taxon>
        <taxon>Fungi</taxon>
        <taxon>Dikarya</taxon>
        <taxon>Ascomycota</taxon>
        <taxon>Pezizomycotina</taxon>
        <taxon>Leotiomycetes</taxon>
        <taxon>Helotiales</taxon>
        <taxon>Lachnaceae</taxon>
        <taxon>Lachnellula</taxon>
    </lineage>
</organism>
<protein>
    <submittedName>
        <fullName evidence="2">Fumigaclavine B O-acetyltransferase</fullName>
    </submittedName>
</protein>
<dbReference type="InterPro" id="IPR023213">
    <property type="entry name" value="CAT-like_dom_sf"/>
</dbReference>
<dbReference type="InterPro" id="IPR050317">
    <property type="entry name" value="Plant_Fungal_Acyltransferase"/>
</dbReference>
<dbReference type="Gene3D" id="3.30.559.10">
    <property type="entry name" value="Chloramphenicol acetyltransferase-like domain"/>
    <property type="match status" value="2"/>
</dbReference>
<dbReference type="PANTHER" id="PTHR31642">
    <property type="entry name" value="TRICHOTHECENE 3-O-ACETYLTRANSFERASE"/>
    <property type="match status" value="1"/>
</dbReference>
<sequence length="453" mass="49991">MDSANGNGKCFIHQLAPIDHLSPRIHTAKLVYFCTNEDPEKIFITLRDALAKSISAFPIIGGSVGLMEQAPQIGTLAVQAPFFTAEEILTRRDLKETYDYEAIRNKDFPPDAVDFKLVIPDLGANHSRVLLVQANFIHGGLILTVAVHHNVVDEAGIFMIMKLLASYCRGDDGSLLIKPEWTDTTPLLNGKGTGRLEDHPEYKLRSAEESATLVTAYQEYIAGPGTTASAILFFSDEALDRLKKAAMRVEAEPWISTNDALCALIWSSATAARKLGEDVLYSMFNMIVDGRARMDPPMTSEYIGNVVFVTTRSILSIPLLDAANIADTALNIRASVLAINNEVIKDKIAAVMGVDDIGRLAPRGYSSQGRHLACTSWAGQPYYTLDWGRELGRIKRLRFPKVLSDGIFVIFPRIPANDAGLGEGGIEIQIGLDKEVLERLREDEVLKEYVQWR</sequence>
<dbReference type="GO" id="GO:0016747">
    <property type="term" value="F:acyltransferase activity, transferring groups other than amino-acyl groups"/>
    <property type="evidence" value="ECO:0007669"/>
    <property type="project" value="TreeGrafter"/>
</dbReference>
<comment type="caution">
    <text evidence="2">The sequence shown here is derived from an EMBL/GenBank/DDBJ whole genome shotgun (WGS) entry which is preliminary data.</text>
</comment>
<name>A0A559MLL8_9HELO</name>
<evidence type="ECO:0000313" key="2">
    <source>
        <dbReference type="EMBL" id="TVY93857.1"/>
    </source>
</evidence>
<accession>A0A559MLL8</accession>
<proteinExistence type="predicted"/>
<dbReference type="EMBL" id="QGML01000071">
    <property type="protein sequence ID" value="TVY93857.1"/>
    <property type="molecule type" value="Genomic_DNA"/>
</dbReference>
<evidence type="ECO:0000313" key="3">
    <source>
        <dbReference type="Proteomes" id="UP000315522"/>
    </source>
</evidence>
<dbReference type="Pfam" id="PF02458">
    <property type="entry name" value="Transferase"/>
    <property type="match status" value="1"/>
</dbReference>
<gene>
    <name evidence="2" type="primary">easN</name>
    <name evidence="2" type="ORF">LAWI1_G000837</name>
</gene>
<dbReference type="AlphaFoldDB" id="A0A559MLL8"/>
<keyword evidence="1 2" id="KW-0808">Transferase</keyword>
<dbReference type="Proteomes" id="UP000315522">
    <property type="component" value="Unassembled WGS sequence"/>
</dbReference>
<evidence type="ECO:0000256" key="1">
    <source>
        <dbReference type="ARBA" id="ARBA00022679"/>
    </source>
</evidence>